<dbReference type="PROSITE" id="PS51257">
    <property type="entry name" value="PROKAR_LIPOPROTEIN"/>
    <property type="match status" value="1"/>
</dbReference>
<dbReference type="InterPro" id="IPR005805">
    <property type="entry name" value="Rieske_Fe-S_prot_C"/>
</dbReference>
<dbReference type="GO" id="GO:0004497">
    <property type="term" value="F:monooxygenase activity"/>
    <property type="evidence" value="ECO:0007669"/>
    <property type="project" value="UniProtKB-ARBA"/>
</dbReference>
<reference evidence="8 9" key="1">
    <citation type="submission" date="2017-11" db="EMBL/GenBank/DDBJ databases">
        <title>Sequencing the genomes of 1000 actinobacteria strains.</title>
        <authorList>
            <person name="Klenk H.-P."/>
        </authorList>
    </citation>
    <scope>NUCLEOTIDE SEQUENCE [LARGE SCALE GENOMIC DNA]</scope>
    <source>
        <strain evidence="8 9">DSM 44104</strain>
    </source>
</reference>
<sequence length="152" mass="14719">MSPIPRRRLLAGAGAAVACCAAGCATYGTPRDTAPAAPAPTTPAPAAAAPSSSAAAAPAGIAAVDDVPVGGGRVFAEQKVVVTRPDADTVLAFDATCPHQGCLVDQVSPAGISCPCHGSLFAVSDGAPLDGPAQAPLTSRPVRVEGGQVILA</sequence>
<keyword evidence="6" id="KW-0732">Signal</keyword>
<proteinExistence type="predicted"/>
<dbReference type="CDD" id="cd03467">
    <property type="entry name" value="Rieske"/>
    <property type="match status" value="1"/>
</dbReference>
<evidence type="ECO:0000256" key="5">
    <source>
        <dbReference type="ARBA" id="ARBA00023157"/>
    </source>
</evidence>
<evidence type="ECO:0000256" key="4">
    <source>
        <dbReference type="ARBA" id="ARBA00023014"/>
    </source>
</evidence>
<accession>A0AA44UR08</accession>
<name>A0AA44UR08_PSEA5</name>
<keyword evidence="4" id="KW-0411">Iron-sulfur</keyword>
<dbReference type="Gene3D" id="2.102.10.10">
    <property type="entry name" value="Rieske [2Fe-2S] iron-sulphur domain"/>
    <property type="match status" value="1"/>
</dbReference>
<dbReference type="GO" id="GO:0051537">
    <property type="term" value="F:2 iron, 2 sulfur cluster binding"/>
    <property type="evidence" value="ECO:0007669"/>
    <property type="project" value="UniProtKB-KW"/>
</dbReference>
<dbReference type="PROSITE" id="PS51296">
    <property type="entry name" value="RIESKE"/>
    <property type="match status" value="1"/>
</dbReference>
<dbReference type="PROSITE" id="PS51318">
    <property type="entry name" value="TAT"/>
    <property type="match status" value="1"/>
</dbReference>
<dbReference type="PRINTS" id="PR00162">
    <property type="entry name" value="RIESKE"/>
</dbReference>
<feature type="signal peptide" evidence="6">
    <location>
        <begin position="1"/>
        <end position="24"/>
    </location>
</feature>
<dbReference type="AlphaFoldDB" id="A0AA44UR08"/>
<dbReference type="GO" id="GO:0016020">
    <property type="term" value="C:membrane"/>
    <property type="evidence" value="ECO:0007669"/>
    <property type="project" value="InterPro"/>
</dbReference>
<dbReference type="Pfam" id="PF00355">
    <property type="entry name" value="Rieske"/>
    <property type="match status" value="1"/>
</dbReference>
<evidence type="ECO:0000313" key="9">
    <source>
        <dbReference type="Proteomes" id="UP000232453"/>
    </source>
</evidence>
<dbReference type="InterPro" id="IPR006311">
    <property type="entry name" value="TAT_signal"/>
</dbReference>
<dbReference type="RefSeq" id="WP_100879278.1">
    <property type="nucleotide sequence ID" value="NZ_JBICSI010000001.1"/>
</dbReference>
<evidence type="ECO:0000256" key="2">
    <source>
        <dbReference type="ARBA" id="ARBA00022723"/>
    </source>
</evidence>
<dbReference type="InterPro" id="IPR017941">
    <property type="entry name" value="Rieske_2Fe-2S"/>
</dbReference>
<comment type="caution">
    <text evidence="8">The sequence shown here is derived from an EMBL/GenBank/DDBJ whole genome shotgun (WGS) entry which is preliminary data.</text>
</comment>
<dbReference type="GO" id="GO:0016705">
    <property type="term" value="F:oxidoreductase activity, acting on paired donors, with incorporation or reduction of molecular oxygen"/>
    <property type="evidence" value="ECO:0007669"/>
    <property type="project" value="UniProtKB-ARBA"/>
</dbReference>
<gene>
    <name evidence="8" type="ORF">ATL51_3623</name>
</gene>
<protein>
    <submittedName>
        <fullName evidence="8">Nitrite reductase/ring-hydroxylating ferredoxin subunit</fullName>
    </submittedName>
</protein>
<keyword evidence="1" id="KW-0001">2Fe-2S</keyword>
<keyword evidence="5" id="KW-1015">Disulfide bond</keyword>
<organism evidence="8 9">
    <name type="scientific">Pseudonocardia alni</name>
    <name type="common">Amycolata alni</name>
    <dbReference type="NCBI Taxonomy" id="33907"/>
    <lineage>
        <taxon>Bacteria</taxon>
        <taxon>Bacillati</taxon>
        <taxon>Actinomycetota</taxon>
        <taxon>Actinomycetes</taxon>
        <taxon>Pseudonocardiales</taxon>
        <taxon>Pseudonocardiaceae</taxon>
        <taxon>Pseudonocardia</taxon>
    </lineage>
</organism>
<feature type="chain" id="PRO_5041237255" evidence="6">
    <location>
        <begin position="25"/>
        <end position="152"/>
    </location>
</feature>
<evidence type="ECO:0000259" key="7">
    <source>
        <dbReference type="PROSITE" id="PS51296"/>
    </source>
</evidence>
<evidence type="ECO:0000256" key="1">
    <source>
        <dbReference type="ARBA" id="ARBA00022714"/>
    </source>
</evidence>
<evidence type="ECO:0000256" key="3">
    <source>
        <dbReference type="ARBA" id="ARBA00023004"/>
    </source>
</evidence>
<evidence type="ECO:0000256" key="6">
    <source>
        <dbReference type="SAM" id="SignalP"/>
    </source>
</evidence>
<keyword evidence="3" id="KW-0408">Iron</keyword>
<evidence type="ECO:0000313" key="8">
    <source>
        <dbReference type="EMBL" id="PKB31920.1"/>
    </source>
</evidence>
<feature type="domain" description="Rieske" evidence="7">
    <location>
        <begin position="58"/>
        <end position="151"/>
    </location>
</feature>
<keyword evidence="2" id="KW-0479">Metal-binding</keyword>
<dbReference type="SUPFAM" id="SSF50022">
    <property type="entry name" value="ISP domain"/>
    <property type="match status" value="1"/>
</dbReference>
<dbReference type="EMBL" id="PHUJ01000003">
    <property type="protein sequence ID" value="PKB31920.1"/>
    <property type="molecule type" value="Genomic_DNA"/>
</dbReference>
<dbReference type="Proteomes" id="UP000232453">
    <property type="component" value="Unassembled WGS sequence"/>
</dbReference>
<dbReference type="InterPro" id="IPR036922">
    <property type="entry name" value="Rieske_2Fe-2S_sf"/>
</dbReference>
<dbReference type="GO" id="GO:0046872">
    <property type="term" value="F:metal ion binding"/>
    <property type="evidence" value="ECO:0007669"/>
    <property type="project" value="UniProtKB-KW"/>
</dbReference>